<accession>A0A1Q9C0N1</accession>
<protein>
    <submittedName>
        <fullName evidence="3">Uncharacterized protein</fullName>
    </submittedName>
</protein>
<dbReference type="AlphaFoldDB" id="A0A1Q9C0N1"/>
<keyword evidence="4" id="KW-1185">Reference proteome</keyword>
<feature type="region of interest" description="Disordered" evidence="1">
    <location>
        <begin position="1"/>
        <end position="72"/>
    </location>
</feature>
<sequence length="276" mass="30089">MSAQATLEAQESYPIEDNVVEHGDGTLADGTGEATADPLPGASQNQTTELFPPCAMDETDDEDAGSEGKRSRQLASLAVMFQAKRILKEAEADDRPQQAPVMCYNEKATNDHINGYALGDTNVRAFFDKAFLYVTLQMRAEVMSWPKQHELNRPAGSGHGHPLLGSCKGIPAKFRNKRPNPRSFRQTPLRRTLKMSSRSPWTMLCCLLSAAVLVAGMIANKVMSVMRARCQSSMCPKHPAGAPPTPVTARKLRCDSQKLLSFCLLRCGAGGQKNLP</sequence>
<keyword evidence="2" id="KW-0472">Membrane</keyword>
<keyword evidence="2" id="KW-0812">Transmembrane</keyword>
<name>A0A1Q9C0N1_SYMMI</name>
<evidence type="ECO:0000256" key="2">
    <source>
        <dbReference type="SAM" id="Phobius"/>
    </source>
</evidence>
<gene>
    <name evidence="3" type="ORF">AK812_SmicGene43575</name>
</gene>
<organism evidence="3 4">
    <name type="scientific">Symbiodinium microadriaticum</name>
    <name type="common">Dinoflagellate</name>
    <name type="synonym">Zooxanthella microadriatica</name>
    <dbReference type="NCBI Taxonomy" id="2951"/>
    <lineage>
        <taxon>Eukaryota</taxon>
        <taxon>Sar</taxon>
        <taxon>Alveolata</taxon>
        <taxon>Dinophyceae</taxon>
        <taxon>Suessiales</taxon>
        <taxon>Symbiodiniaceae</taxon>
        <taxon>Symbiodinium</taxon>
    </lineage>
</organism>
<evidence type="ECO:0000313" key="4">
    <source>
        <dbReference type="Proteomes" id="UP000186817"/>
    </source>
</evidence>
<feature type="transmembrane region" description="Helical" evidence="2">
    <location>
        <begin position="201"/>
        <end position="219"/>
    </location>
</feature>
<comment type="caution">
    <text evidence="3">The sequence shown here is derived from an EMBL/GenBank/DDBJ whole genome shotgun (WGS) entry which is preliminary data.</text>
</comment>
<dbReference type="EMBL" id="LSRX01002011">
    <property type="protein sequence ID" value="OLP76483.1"/>
    <property type="molecule type" value="Genomic_DNA"/>
</dbReference>
<proteinExistence type="predicted"/>
<evidence type="ECO:0000313" key="3">
    <source>
        <dbReference type="EMBL" id="OLP76483.1"/>
    </source>
</evidence>
<reference evidence="3 4" key="1">
    <citation type="submission" date="2016-02" db="EMBL/GenBank/DDBJ databases">
        <title>Genome analysis of coral dinoflagellate symbionts highlights evolutionary adaptations to a symbiotic lifestyle.</title>
        <authorList>
            <person name="Aranda M."/>
            <person name="Li Y."/>
            <person name="Liew Y.J."/>
            <person name="Baumgarten S."/>
            <person name="Simakov O."/>
            <person name="Wilson M."/>
            <person name="Piel J."/>
            <person name="Ashoor H."/>
            <person name="Bougouffa S."/>
            <person name="Bajic V.B."/>
            <person name="Ryu T."/>
            <person name="Ravasi T."/>
            <person name="Bayer T."/>
            <person name="Micklem G."/>
            <person name="Kim H."/>
            <person name="Bhak J."/>
            <person name="Lajeunesse T.C."/>
            <person name="Voolstra C.R."/>
        </authorList>
    </citation>
    <scope>NUCLEOTIDE SEQUENCE [LARGE SCALE GENOMIC DNA]</scope>
    <source>
        <strain evidence="3 4">CCMP2467</strain>
    </source>
</reference>
<dbReference type="Proteomes" id="UP000186817">
    <property type="component" value="Unassembled WGS sequence"/>
</dbReference>
<evidence type="ECO:0000256" key="1">
    <source>
        <dbReference type="SAM" id="MobiDB-lite"/>
    </source>
</evidence>
<keyword evidence="2" id="KW-1133">Transmembrane helix</keyword>